<dbReference type="EMBL" id="JAPUUL010000005">
    <property type="protein sequence ID" value="KAJ8133550.1"/>
    <property type="molecule type" value="Genomic_DNA"/>
</dbReference>
<reference evidence="1" key="1">
    <citation type="submission" date="2022-12" db="EMBL/GenBank/DDBJ databases">
        <title>Genome Sequence of Lasiodiplodia mahajangana.</title>
        <authorList>
            <person name="Buettner E."/>
        </authorList>
    </citation>
    <scope>NUCLEOTIDE SEQUENCE</scope>
    <source>
        <strain evidence="1">VT137</strain>
    </source>
</reference>
<keyword evidence="2" id="KW-1185">Reference proteome</keyword>
<dbReference type="Proteomes" id="UP001153332">
    <property type="component" value="Unassembled WGS sequence"/>
</dbReference>
<proteinExistence type="predicted"/>
<evidence type="ECO:0000313" key="2">
    <source>
        <dbReference type="Proteomes" id="UP001153332"/>
    </source>
</evidence>
<name>A0ACC2K184_9PEZI</name>
<accession>A0ACC2K184</accession>
<comment type="caution">
    <text evidence="1">The sequence shown here is derived from an EMBL/GenBank/DDBJ whole genome shotgun (WGS) entry which is preliminary data.</text>
</comment>
<gene>
    <name evidence="1" type="ORF">O1611_g79</name>
</gene>
<sequence>MPSKYADAHKSTNGPGDARPTALQIARDEGLTAKMADKVFLITGCSSGIGVETAKALATTGAKLYLTARNITAAEKALASILKPGQVEIIEMDLSSLAGVKSGVDTFLAKSSTLNVLICNAGVMAIPDLTRTVDGFETHFAVNHLAHFFLFQQLEAALLTSSSPSFHSRVVMVSSTGHQGGGIRPDDYNYVQRPQEYDAWTSYFQSKTANIYMANEIDRRYGAQGLHGLSLTPGTISSGIQRHLPKEESAQFARENWKKFKSPEQGAATTVFGAVSKEIENVGAVYLENCEVAGPYVQKQQEEYDHGPDTPGYAGHAFNKEMEHRLWVDSLSMIAASKLSL</sequence>
<evidence type="ECO:0000313" key="1">
    <source>
        <dbReference type="EMBL" id="KAJ8133550.1"/>
    </source>
</evidence>
<organism evidence="1 2">
    <name type="scientific">Lasiodiplodia mahajangana</name>
    <dbReference type="NCBI Taxonomy" id="1108764"/>
    <lineage>
        <taxon>Eukaryota</taxon>
        <taxon>Fungi</taxon>
        <taxon>Dikarya</taxon>
        <taxon>Ascomycota</taxon>
        <taxon>Pezizomycotina</taxon>
        <taxon>Dothideomycetes</taxon>
        <taxon>Dothideomycetes incertae sedis</taxon>
        <taxon>Botryosphaeriales</taxon>
        <taxon>Botryosphaeriaceae</taxon>
        <taxon>Lasiodiplodia</taxon>
    </lineage>
</organism>
<protein>
    <submittedName>
        <fullName evidence="1">Uncharacterized protein</fullName>
    </submittedName>
</protein>